<reference evidence="5" key="1">
    <citation type="journal article" date="2020" name="bioRxiv">
        <title>Genomic and phenotypic heterogeneity of clinical isolates of the human pathogens Aspergillus fumigatus, Aspergillus lentulus and Aspergillus fumigatiaffinis.</title>
        <authorList>
            <person name="dos Santos R.A.C."/>
            <person name="Steenwyk J.L."/>
            <person name="Rivero-Menendez O."/>
            <person name="Mead M.E."/>
            <person name="Silva L.P."/>
            <person name="Bastos R.W."/>
            <person name="Alastruey-Izquierdo A."/>
            <person name="Goldman G.H."/>
            <person name="Rokas A."/>
        </authorList>
    </citation>
    <scope>NUCLEOTIDE SEQUENCE</scope>
    <source>
        <strain evidence="5">CNM-CM8927</strain>
    </source>
</reference>
<dbReference type="EMBL" id="JAAAPU010000024">
    <property type="protein sequence ID" value="KAF4206853.1"/>
    <property type="molecule type" value="Genomic_DNA"/>
</dbReference>
<organism evidence="5 6">
    <name type="scientific">Aspergillus lentulus</name>
    <dbReference type="NCBI Taxonomy" id="293939"/>
    <lineage>
        <taxon>Eukaryota</taxon>
        <taxon>Fungi</taxon>
        <taxon>Dikarya</taxon>
        <taxon>Ascomycota</taxon>
        <taxon>Pezizomycotina</taxon>
        <taxon>Eurotiomycetes</taxon>
        <taxon>Eurotiomycetidae</taxon>
        <taxon>Eurotiales</taxon>
        <taxon>Aspergillaceae</taxon>
        <taxon>Aspergillus</taxon>
        <taxon>Aspergillus subgen. Fumigati</taxon>
    </lineage>
</organism>
<evidence type="ECO:0000256" key="3">
    <source>
        <dbReference type="SAM" id="MobiDB-lite"/>
    </source>
</evidence>
<evidence type="ECO:0000256" key="1">
    <source>
        <dbReference type="ARBA" id="ARBA00022441"/>
    </source>
</evidence>
<dbReference type="AlphaFoldDB" id="A0AAN5YT10"/>
<proteinExistence type="predicted"/>
<dbReference type="Gene3D" id="2.120.10.80">
    <property type="entry name" value="Kelch-type beta propeller"/>
    <property type="match status" value="1"/>
</dbReference>
<feature type="region of interest" description="Disordered" evidence="3">
    <location>
        <begin position="307"/>
        <end position="331"/>
    </location>
</feature>
<keyword evidence="2" id="KW-0677">Repeat</keyword>
<dbReference type="SUPFAM" id="SSF50965">
    <property type="entry name" value="Galactose oxidase, central domain"/>
    <property type="match status" value="1"/>
</dbReference>
<feature type="signal peptide" evidence="4">
    <location>
        <begin position="1"/>
        <end position="15"/>
    </location>
</feature>
<name>A0AAN5YT10_ASPLE</name>
<sequence>MSVSLLSLSFSLTLQSPISKQSTCQDHGRTPTLVSSTTCKPWNASDPADCPPYLNEGASFSNNESLFFYGGYASEWGGPPVPPLATWKYDIAYKNWTRDGFWGVPLVRLTQGGSVQSSVDKNAYYLSGTLHPAGNPVFHNTPGADTSMTPGADYARYEYTRVDQYGLVAFGGYTYPGGEKLSVLAARQNDTTRQNSMEFVRVYDIPNKKWYTQQTRGDIPRWRMAGCIVVVSDDLSSYSIYVFRGMAQNTGDSDGDVYVLSIPSFQWIRVYETILQGALQTLSWRTNYNARDIEGCAIPPKIPEVIGGSPTAAQPSPNPNTASTAHSSPAHSGSAAYSLTLPSLTQHFRNIHIIIHAAPRSSALIINRRHSRSDSWLCHRCHCHRRISLLSTCPPPTSSSQAREAEYSLVGESARG</sequence>
<comment type="caution">
    <text evidence="5">The sequence shown here is derived from an EMBL/GenBank/DDBJ whole genome shotgun (WGS) entry which is preliminary data.</text>
</comment>
<evidence type="ECO:0000313" key="6">
    <source>
        <dbReference type="Proteomes" id="UP000649114"/>
    </source>
</evidence>
<reference evidence="5" key="2">
    <citation type="submission" date="2020-04" db="EMBL/GenBank/DDBJ databases">
        <authorList>
            <person name="Santos R.A.C."/>
            <person name="Steenwyk J.L."/>
            <person name="Rivero-Menendez O."/>
            <person name="Mead M.E."/>
            <person name="Silva L.P."/>
            <person name="Bastos R.W."/>
            <person name="Alastruey-Izquierdo A."/>
            <person name="Goldman G.H."/>
            <person name="Rokas A."/>
        </authorList>
    </citation>
    <scope>NUCLEOTIDE SEQUENCE</scope>
    <source>
        <strain evidence="5">CNM-CM8927</strain>
    </source>
</reference>
<keyword evidence="1" id="KW-0880">Kelch repeat</keyword>
<keyword evidence="4" id="KW-0732">Signal</keyword>
<accession>A0AAN5YT10</accession>
<dbReference type="PANTHER" id="PTHR46228">
    <property type="entry name" value="KELCH DOMAIN-CONTAINING PROTEIN"/>
    <property type="match status" value="1"/>
</dbReference>
<dbReference type="Proteomes" id="UP000649114">
    <property type="component" value="Unassembled WGS sequence"/>
</dbReference>
<dbReference type="InterPro" id="IPR015915">
    <property type="entry name" value="Kelch-typ_b-propeller"/>
</dbReference>
<feature type="compositionally biased region" description="Low complexity" evidence="3">
    <location>
        <begin position="321"/>
        <end position="331"/>
    </location>
</feature>
<feature type="region of interest" description="Disordered" evidence="3">
    <location>
        <begin position="394"/>
        <end position="416"/>
    </location>
</feature>
<dbReference type="PANTHER" id="PTHR46228:SF2">
    <property type="entry name" value="KELCH REPEAT PROTEIN (AFU_ORTHOLOGUE AFUA_4G14350)"/>
    <property type="match status" value="1"/>
</dbReference>
<evidence type="ECO:0000313" key="5">
    <source>
        <dbReference type="EMBL" id="KAF4206853.1"/>
    </source>
</evidence>
<evidence type="ECO:0000256" key="2">
    <source>
        <dbReference type="ARBA" id="ARBA00022737"/>
    </source>
</evidence>
<feature type="chain" id="PRO_5042818608" evidence="4">
    <location>
        <begin position="16"/>
        <end position="416"/>
    </location>
</feature>
<gene>
    <name evidence="5" type="ORF">CNMCM8927_004188</name>
</gene>
<dbReference type="InterPro" id="IPR011043">
    <property type="entry name" value="Gal_Oxase/kelch_b-propeller"/>
</dbReference>
<evidence type="ECO:0000256" key="4">
    <source>
        <dbReference type="SAM" id="SignalP"/>
    </source>
</evidence>
<protein>
    <submittedName>
        <fullName evidence="5">Uncharacterized protein</fullName>
    </submittedName>
</protein>